<protein>
    <recommendedName>
        <fullName evidence="1">Type I restriction enzyme R protein N-terminal domain-containing protein</fullName>
    </recommendedName>
</protein>
<dbReference type="EMBL" id="BARS01017198">
    <property type="protein sequence ID" value="GAF95291.1"/>
    <property type="molecule type" value="Genomic_DNA"/>
</dbReference>
<evidence type="ECO:0000259" key="1">
    <source>
        <dbReference type="Pfam" id="PF13588"/>
    </source>
</evidence>
<proteinExistence type="predicted"/>
<dbReference type="Pfam" id="PF13588">
    <property type="entry name" value="HSDR_N_2"/>
    <property type="match status" value="1"/>
</dbReference>
<reference evidence="2" key="1">
    <citation type="journal article" date="2014" name="Front. Microbiol.">
        <title>High frequency of phylogenetically diverse reductive dehalogenase-homologous genes in deep subseafloor sedimentary metagenomes.</title>
        <authorList>
            <person name="Kawai M."/>
            <person name="Futagami T."/>
            <person name="Toyoda A."/>
            <person name="Takaki Y."/>
            <person name="Nishi S."/>
            <person name="Hori S."/>
            <person name="Arai W."/>
            <person name="Tsubouchi T."/>
            <person name="Morono Y."/>
            <person name="Uchiyama I."/>
            <person name="Ito T."/>
            <person name="Fujiyama A."/>
            <person name="Inagaki F."/>
            <person name="Takami H."/>
        </authorList>
    </citation>
    <scope>NUCLEOTIDE SEQUENCE</scope>
    <source>
        <strain evidence="2">Expedition CK06-06</strain>
    </source>
</reference>
<feature type="domain" description="Type I restriction enzyme R protein N-terminal" evidence="1">
    <location>
        <begin position="45"/>
        <end position="158"/>
    </location>
</feature>
<accession>X0U7H4</accession>
<sequence length="197" mass="23230">MTKFKEKTKEEEMLPSGEELKQGYIRDFISGQIIKATPEEVDAVQVFVHRLVEDYDYSKSLIQTRPQFRVRKHPSDEKKSYPIDIAIFRSEKKIEENLFLIVECKKKNRKDGVAQLKLYMDMSPAEVGVWFNGGEHEYLRKIHHKDGSRTYERLPNIPRYGQRIEDIGLFQRKDLRKPSNLKAVFRDLRNHLAGNGY</sequence>
<name>X0U7H4_9ZZZZ</name>
<feature type="non-terminal residue" evidence="2">
    <location>
        <position position="197"/>
    </location>
</feature>
<evidence type="ECO:0000313" key="2">
    <source>
        <dbReference type="EMBL" id="GAF95291.1"/>
    </source>
</evidence>
<organism evidence="2">
    <name type="scientific">marine sediment metagenome</name>
    <dbReference type="NCBI Taxonomy" id="412755"/>
    <lineage>
        <taxon>unclassified sequences</taxon>
        <taxon>metagenomes</taxon>
        <taxon>ecological metagenomes</taxon>
    </lineage>
</organism>
<comment type="caution">
    <text evidence="2">The sequence shown here is derived from an EMBL/GenBank/DDBJ whole genome shotgun (WGS) entry which is preliminary data.</text>
</comment>
<gene>
    <name evidence="2" type="ORF">S01H1_28167</name>
</gene>
<dbReference type="AlphaFoldDB" id="X0U7H4"/>
<dbReference type="InterPro" id="IPR029464">
    <property type="entry name" value="HSDR_N"/>
</dbReference>